<keyword evidence="5 11" id="KW-0285">Flavoprotein</keyword>
<name>A0A543B450_9ACTN</name>
<dbReference type="RefSeq" id="WP_142045031.1">
    <property type="nucleotide sequence ID" value="NZ_JBHTGS010000002.1"/>
</dbReference>
<reference evidence="14 15" key="1">
    <citation type="submission" date="2019-06" db="EMBL/GenBank/DDBJ databases">
        <title>Sequencing the genomes of 1000 actinobacteria strains.</title>
        <authorList>
            <person name="Klenk H.-P."/>
        </authorList>
    </citation>
    <scope>NUCLEOTIDE SEQUENCE [LARGE SCALE GENOMIC DNA]</scope>
    <source>
        <strain evidence="14 15">DSM 45928</strain>
    </source>
</reference>
<comment type="subcellular location">
    <subcellularLocation>
        <location evidence="11">Cell membrane</location>
        <topology evidence="11">Peripheral membrane protein</topology>
    </subcellularLocation>
    <subcellularLocation>
        <location evidence="2">Membrane</location>
    </subcellularLocation>
</comment>
<feature type="binding site" evidence="11">
    <location>
        <position position="72"/>
    </location>
    <ligand>
        <name>substrate</name>
    </ligand>
</feature>
<comment type="subunit">
    <text evidence="11">Monomer.</text>
</comment>
<evidence type="ECO:0000256" key="6">
    <source>
        <dbReference type="ARBA" id="ARBA00022643"/>
    </source>
</evidence>
<feature type="region of interest" description="Disordered" evidence="12">
    <location>
        <begin position="342"/>
        <end position="368"/>
    </location>
</feature>
<feature type="compositionally biased region" description="Low complexity" evidence="12">
    <location>
        <begin position="343"/>
        <end position="354"/>
    </location>
</feature>
<feature type="binding site" evidence="11">
    <location>
        <position position="146"/>
    </location>
    <ligand>
        <name>FMN</name>
        <dbReference type="ChEBI" id="CHEBI:58210"/>
    </ligand>
</feature>
<comment type="caution">
    <text evidence="14">The sequence shown here is derived from an EMBL/GenBank/DDBJ whole genome shotgun (WGS) entry which is preliminary data.</text>
</comment>
<feature type="binding site" evidence="11">
    <location>
        <position position="184"/>
    </location>
    <ligand>
        <name>substrate</name>
    </ligand>
</feature>
<dbReference type="PROSITE" id="PS00911">
    <property type="entry name" value="DHODEHASE_1"/>
    <property type="match status" value="1"/>
</dbReference>
<keyword evidence="7 11" id="KW-0665">Pyrimidine biosynthesis</keyword>
<dbReference type="InParanoid" id="A0A543B450"/>
<evidence type="ECO:0000256" key="9">
    <source>
        <dbReference type="ARBA" id="ARBA00023136"/>
    </source>
</evidence>
<comment type="cofactor">
    <cofactor evidence="11">
        <name>FMN</name>
        <dbReference type="ChEBI" id="CHEBI:58210"/>
    </cofactor>
    <text evidence="11">Binds 1 FMN per subunit.</text>
</comment>
<feature type="domain" description="Dihydroorotate dehydrogenase catalytic" evidence="13">
    <location>
        <begin position="55"/>
        <end position="339"/>
    </location>
</feature>
<comment type="pathway">
    <text evidence="3 11">Pyrimidine metabolism; UMP biosynthesis via de novo pathway; orotate from (S)-dihydroorotate (quinone route): step 1/1.</text>
</comment>
<sequence length="368" mass="39231">MLYERAVRPVLFRVGRGDPETAHEKTLGWLSGIGRQPWLLKALTKVNQVKDPCRLFGLDFPNVVGLAAGMDKNGVAVQTWSALGFGFMEIGTVTWRPQPGNPRPRLYRLPTSKALINRMGFNNEGAQALARRLGSGVKPPIPVGISLGKSKSTPLEQAADDYVASFVELYRFADYFAVNVSSPNTPGLRNLQDAEGLSTILRALRDQNTRLAGGGPGRPILVKIAPDLTETAISQALEVCLAHGVSGIIATNTTLGRDGVVSVDRERAAQPGGLSGGPLRNIALPVVSFVQRETGGRLPVVGVGGITEPRHAAELIDAGASLVQLYTGFVYSGPKLVRRSAKAARQALQARQTPRPYPHGPQGGGHYG</sequence>
<evidence type="ECO:0000256" key="11">
    <source>
        <dbReference type="HAMAP-Rule" id="MF_00225"/>
    </source>
</evidence>
<proteinExistence type="inferred from homology"/>
<dbReference type="UniPathway" id="UPA00070">
    <property type="reaction ID" value="UER00946"/>
</dbReference>
<dbReference type="OrthoDB" id="9802377at2"/>
<comment type="similarity">
    <text evidence="4 11">Belongs to the dihydroorotate dehydrogenase family. Type 2 subfamily.</text>
</comment>
<evidence type="ECO:0000256" key="10">
    <source>
        <dbReference type="ARBA" id="ARBA00048639"/>
    </source>
</evidence>
<feature type="binding site" evidence="11">
    <location>
        <begin position="326"/>
        <end position="327"/>
    </location>
    <ligand>
        <name>FMN</name>
        <dbReference type="ChEBI" id="CHEBI:58210"/>
    </ligand>
</feature>
<evidence type="ECO:0000259" key="13">
    <source>
        <dbReference type="Pfam" id="PF01180"/>
    </source>
</evidence>
<dbReference type="Pfam" id="PF01180">
    <property type="entry name" value="DHO_dh"/>
    <property type="match status" value="1"/>
</dbReference>
<feature type="binding site" evidence="11">
    <location>
        <begin position="68"/>
        <end position="72"/>
    </location>
    <ligand>
        <name>FMN</name>
        <dbReference type="ChEBI" id="CHEBI:58210"/>
    </ligand>
</feature>
<feature type="binding site" evidence="11">
    <location>
        <position position="305"/>
    </location>
    <ligand>
        <name>FMN</name>
        <dbReference type="ChEBI" id="CHEBI:58210"/>
    </ligand>
</feature>
<evidence type="ECO:0000313" key="15">
    <source>
        <dbReference type="Proteomes" id="UP000317043"/>
    </source>
</evidence>
<keyword evidence="8 11" id="KW-0560">Oxidoreductase</keyword>
<feature type="binding site" evidence="11">
    <location>
        <position position="179"/>
    </location>
    <ligand>
        <name>FMN</name>
        <dbReference type="ChEBI" id="CHEBI:58210"/>
    </ligand>
</feature>
<feature type="binding site" evidence="11">
    <location>
        <begin position="117"/>
        <end position="121"/>
    </location>
    <ligand>
        <name>substrate</name>
    </ligand>
</feature>
<dbReference type="AlphaFoldDB" id="A0A543B450"/>
<evidence type="ECO:0000256" key="2">
    <source>
        <dbReference type="ARBA" id="ARBA00004370"/>
    </source>
</evidence>
<feature type="binding site" evidence="11">
    <location>
        <position position="223"/>
    </location>
    <ligand>
        <name>FMN</name>
        <dbReference type="ChEBI" id="CHEBI:58210"/>
    </ligand>
</feature>
<keyword evidence="15" id="KW-1185">Reference proteome</keyword>
<dbReference type="PANTHER" id="PTHR48109:SF4">
    <property type="entry name" value="DIHYDROOROTATE DEHYDROGENASE (QUINONE), MITOCHONDRIAL"/>
    <property type="match status" value="1"/>
</dbReference>
<feature type="binding site" evidence="11">
    <location>
        <position position="251"/>
    </location>
    <ligand>
        <name>FMN</name>
        <dbReference type="ChEBI" id="CHEBI:58210"/>
    </ligand>
</feature>
<dbReference type="InterPro" id="IPR013785">
    <property type="entry name" value="Aldolase_TIM"/>
</dbReference>
<dbReference type="InterPro" id="IPR005719">
    <property type="entry name" value="Dihydroorotate_DH_2"/>
</dbReference>
<dbReference type="InterPro" id="IPR005720">
    <property type="entry name" value="Dihydroorotate_DH_cat"/>
</dbReference>
<evidence type="ECO:0000256" key="3">
    <source>
        <dbReference type="ARBA" id="ARBA00005161"/>
    </source>
</evidence>
<evidence type="ECO:0000256" key="7">
    <source>
        <dbReference type="ARBA" id="ARBA00022975"/>
    </source>
</evidence>
<feature type="binding site" evidence="11">
    <location>
        <position position="179"/>
    </location>
    <ligand>
        <name>substrate</name>
    </ligand>
</feature>
<dbReference type="SUPFAM" id="SSF51395">
    <property type="entry name" value="FMN-linked oxidoreductases"/>
    <property type="match status" value="1"/>
</dbReference>
<dbReference type="PANTHER" id="PTHR48109">
    <property type="entry name" value="DIHYDROOROTATE DEHYDROGENASE (QUINONE), MITOCHONDRIAL-RELATED"/>
    <property type="match status" value="1"/>
</dbReference>
<dbReference type="InterPro" id="IPR050074">
    <property type="entry name" value="DHO_dehydrogenase"/>
</dbReference>
<evidence type="ECO:0000256" key="12">
    <source>
        <dbReference type="SAM" id="MobiDB-lite"/>
    </source>
</evidence>
<dbReference type="GO" id="GO:0005886">
    <property type="term" value="C:plasma membrane"/>
    <property type="evidence" value="ECO:0007669"/>
    <property type="project" value="UniProtKB-SubCell"/>
</dbReference>
<dbReference type="CDD" id="cd04738">
    <property type="entry name" value="DHOD_2_like"/>
    <property type="match status" value="1"/>
</dbReference>
<dbReference type="GO" id="GO:0005737">
    <property type="term" value="C:cytoplasm"/>
    <property type="evidence" value="ECO:0007669"/>
    <property type="project" value="InterPro"/>
</dbReference>
<keyword evidence="11" id="KW-1003">Cell membrane</keyword>
<dbReference type="FunCoup" id="A0A543B450">
    <property type="interactions" value="330"/>
</dbReference>
<feature type="binding site" evidence="11">
    <location>
        <begin position="252"/>
        <end position="253"/>
    </location>
    <ligand>
        <name>substrate</name>
    </ligand>
</feature>
<dbReference type="EC" id="1.3.5.2" evidence="11"/>
<evidence type="ECO:0000256" key="8">
    <source>
        <dbReference type="ARBA" id="ARBA00023002"/>
    </source>
</evidence>
<dbReference type="NCBIfam" id="NF003652">
    <property type="entry name" value="PRK05286.2-5"/>
    <property type="match status" value="1"/>
</dbReference>
<comment type="catalytic activity">
    <reaction evidence="10 11">
        <text>(S)-dihydroorotate + a quinone = orotate + a quinol</text>
        <dbReference type="Rhea" id="RHEA:30187"/>
        <dbReference type="ChEBI" id="CHEBI:24646"/>
        <dbReference type="ChEBI" id="CHEBI:30839"/>
        <dbReference type="ChEBI" id="CHEBI:30864"/>
        <dbReference type="ChEBI" id="CHEBI:132124"/>
        <dbReference type="EC" id="1.3.5.2"/>
    </reaction>
</comment>
<evidence type="ECO:0000256" key="4">
    <source>
        <dbReference type="ARBA" id="ARBA00005359"/>
    </source>
</evidence>
<feature type="binding site" evidence="11">
    <location>
        <position position="276"/>
    </location>
    <ligand>
        <name>FMN</name>
        <dbReference type="ChEBI" id="CHEBI:58210"/>
    </ligand>
</feature>
<dbReference type="HAMAP" id="MF_00225">
    <property type="entry name" value="DHO_dh_type2"/>
    <property type="match status" value="1"/>
</dbReference>
<dbReference type="Proteomes" id="UP000317043">
    <property type="component" value="Unassembled WGS sequence"/>
</dbReference>
<evidence type="ECO:0000256" key="1">
    <source>
        <dbReference type="ARBA" id="ARBA00003125"/>
    </source>
</evidence>
<dbReference type="EMBL" id="VFOW01000001">
    <property type="protein sequence ID" value="TQL79606.1"/>
    <property type="molecule type" value="Genomic_DNA"/>
</dbReference>
<dbReference type="GO" id="GO:0006207">
    <property type="term" value="P:'de novo' pyrimidine nucleobase biosynthetic process"/>
    <property type="evidence" value="ECO:0007669"/>
    <property type="project" value="UniProtKB-UniRule"/>
</dbReference>
<keyword evidence="6 11" id="KW-0288">FMN</keyword>
<comment type="function">
    <text evidence="1 11">Catalyzes the conversion of dihydroorotate to orotate with quinone as electron acceptor.</text>
</comment>
<dbReference type="GO" id="GO:0106430">
    <property type="term" value="F:dihydroorotate dehydrogenase (quinone) activity"/>
    <property type="evidence" value="ECO:0007669"/>
    <property type="project" value="UniProtKB-EC"/>
</dbReference>
<dbReference type="InterPro" id="IPR001295">
    <property type="entry name" value="Dihydroorotate_DH_CS"/>
</dbReference>
<feature type="binding site" evidence="11">
    <location>
        <position position="92"/>
    </location>
    <ligand>
        <name>FMN</name>
        <dbReference type="ChEBI" id="CHEBI:58210"/>
    </ligand>
</feature>
<protein>
    <recommendedName>
        <fullName evidence="11">Dihydroorotate dehydrogenase (quinone)</fullName>
        <ecNumber evidence="11">1.3.5.2</ecNumber>
    </recommendedName>
    <alternativeName>
        <fullName evidence="11">DHOdehase</fullName>
        <shortName evidence="11">DHOD</shortName>
        <shortName evidence="11">DHODase</shortName>
    </alternativeName>
    <alternativeName>
        <fullName evidence="11">Dihydroorotate oxidase</fullName>
    </alternativeName>
</protein>
<keyword evidence="9 11" id="KW-0472">Membrane</keyword>
<gene>
    <name evidence="11" type="primary">pyrD</name>
    <name evidence="14" type="ORF">FB566_5216</name>
</gene>
<organism evidence="14 15">
    <name type="scientific">Stackebrandtia endophytica</name>
    <dbReference type="NCBI Taxonomy" id="1496996"/>
    <lineage>
        <taxon>Bacteria</taxon>
        <taxon>Bacillati</taxon>
        <taxon>Actinomycetota</taxon>
        <taxon>Actinomycetes</taxon>
        <taxon>Glycomycetales</taxon>
        <taxon>Glycomycetaceae</taxon>
        <taxon>Stackebrandtia</taxon>
    </lineage>
</organism>
<dbReference type="Gene3D" id="3.20.20.70">
    <property type="entry name" value="Aldolase class I"/>
    <property type="match status" value="1"/>
</dbReference>
<evidence type="ECO:0000313" key="14">
    <source>
        <dbReference type="EMBL" id="TQL79606.1"/>
    </source>
</evidence>
<accession>A0A543B450</accession>
<dbReference type="NCBIfam" id="TIGR01036">
    <property type="entry name" value="pyrD_sub2"/>
    <property type="match status" value="1"/>
</dbReference>
<dbReference type="GO" id="GO:0044205">
    <property type="term" value="P:'de novo' UMP biosynthetic process"/>
    <property type="evidence" value="ECO:0007669"/>
    <property type="project" value="UniProtKB-UniRule"/>
</dbReference>
<feature type="active site" description="Nucleophile" evidence="11">
    <location>
        <position position="182"/>
    </location>
</feature>
<evidence type="ECO:0000256" key="5">
    <source>
        <dbReference type="ARBA" id="ARBA00022630"/>
    </source>
</evidence>